<proteinExistence type="predicted"/>
<dbReference type="Proteomes" id="UP001164250">
    <property type="component" value="Chromosome 13"/>
</dbReference>
<evidence type="ECO:0000313" key="2">
    <source>
        <dbReference type="Proteomes" id="UP001164250"/>
    </source>
</evidence>
<name>A0ACC1A2F5_9ROSI</name>
<accession>A0ACC1A2F5</accession>
<dbReference type="EMBL" id="CM047909">
    <property type="protein sequence ID" value="KAJ0080558.1"/>
    <property type="molecule type" value="Genomic_DNA"/>
</dbReference>
<gene>
    <name evidence="1" type="ORF">Patl1_22705</name>
</gene>
<protein>
    <submittedName>
        <fullName evidence="1">Uncharacterized protein</fullName>
    </submittedName>
</protein>
<organism evidence="1 2">
    <name type="scientific">Pistacia atlantica</name>
    <dbReference type="NCBI Taxonomy" id="434234"/>
    <lineage>
        <taxon>Eukaryota</taxon>
        <taxon>Viridiplantae</taxon>
        <taxon>Streptophyta</taxon>
        <taxon>Embryophyta</taxon>
        <taxon>Tracheophyta</taxon>
        <taxon>Spermatophyta</taxon>
        <taxon>Magnoliopsida</taxon>
        <taxon>eudicotyledons</taxon>
        <taxon>Gunneridae</taxon>
        <taxon>Pentapetalae</taxon>
        <taxon>rosids</taxon>
        <taxon>malvids</taxon>
        <taxon>Sapindales</taxon>
        <taxon>Anacardiaceae</taxon>
        <taxon>Pistacia</taxon>
    </lineage>
</organism>
<evidence type="ECO:0000313" key="1">
    <source>
        <dbReference type="EMBL" id="KAJ0080558.1"/>
    </source>
</evidence>
<reference evidence="2" key="1">
    <citation type="journal article" date="2023" name="G3 (Bethesda)">
        <title>Genome assembly and association tests identify interacting loci associated with vigor, precocity, and sex in interspecific pistachio rootstocks.</title>
        <authorList>
            <person name="Palmer W."/>
            <person name="Jacygrad E."/>
            <person name="Sagayaradj S."/>
            <person name="Cavanaugh K."/>
            <person name="Han R."/>
            <person name="Bertier L."/>
            <person name="Beede B."/>
            <person name="Kafkas S."/>
            <person name="Golino D."/>
            <person name="Preece J."/>
            <person name="Michelmore R."/>
        </authorList>
    </citation>
    <scope>NUCLEOTIDE SEQUENCE [LARGE SCALE GENOMIC DNA]</scope>
</reference>
<sequence length="251" mass="26931">MGRESLDILNSTIGALLGSLINGKITDLIGRGGAMWLADFFFIFGWLAIAFSQAYTEVFMRQSEDRFFSLFQLKYAYSVTVGIGLMTLQEFVGEAAILSYMSSIFEAASFSSTLGSISAAIIQIPAVALSVILIDNCGRIPLLMVSSIGMCLSLLLVGLSFYFQDNGYSDEITPTLVYIGILGFTATYPIGMAGLPTVIMSEIFPTNVKGSAGSLLVFTNATCGLIILYSFNVMMEWSSAGVCGLTIIFVA</sequence>
<comment type="caution">
    <text evidence="1">The sequence shown here is derived from an EMBL/GenBank/DDBJ whole genome shotgun (WGS) entry which is preliminary data.</text>
</comment>
<keyword evidence="2" id="KW-1185">Reference proteome</keyword>